<evidence type="ECO:0000256" key="7">
    <source>
        <dbReference type="ARBA" id="ARBA00023136"/>
    </source>
</evidence>
<sequence length="363" mass="40660">MDTGKITSFQVSLLMYSVILATGFITIPAISAHYAMNDFWLAPVLAILAGGSVLAISIKLHQLYPNKNLIQYSERIIGKVPGKILGIIYFQFFVFTCGIVSREYAEFVTGNFLFKTPMFCLVILMVLLAAFAVRGGVELIVRSTLLLTPLFILPLFFLLLLLPDFDVSNILPFMSHGFIPVIKGSLAPVSWYSEFLIIAYFLPSVIDQNKTVKYSFLSLLAVTASLTYVCLVALFVLGPDTANKIYPVLTAFRYISRADFFENLEALLLAMWVVGNFIKITAVYYAAVLSFTSCFNLKDYKPFVFPIGILIVIHCFWDIPSFFKMAGFLATVGSFHLSTFMLVVPFLLFIIALCRKQWSKLVS</sequence>
<keyword evidence="4" id="KW-0309">Germination</keyword>
<dbReference type="NCBIfam" id="TIGR00912">
    <property type="entry name" value="2A0309"/>
    <property type="match status" value="1"/>
</dbReference>
<keyword evidence="7 8" id="KW-0472">Membrane</keyword>
<evidence type="ECO:0000256" key="8">
    <source>
        <dbReference type="SAM" id="Phobius"/>
    </source>
</evidence>
<comment type="subcellular location">
    <subcellularLocation>
        <location evidence="1">Membrane</location>
        <topology evidence="1">Multi-pass membrane protein</topology>
    </subcellularLocation>
</comment>
<dbReference type="RefSeq" id="WP_317981737.1">
    <property type="nucleotide sequence ID" value="NZ_BTCL01000023.1"/>
</dbReference>
<comment type="caution">
    <text evidence="9">The sequence shown here is derived from an EMBL/GenBank/DDBJ whole genome shotgun (WGS) entry which is preliminary data.</text>
</comment>
<feature type="transmembrane region" description="Helical" evidence="8">
    <location>
        <begin position="145"/>
        <end position="162"/>
    </location>
</feature>
<evidence type="ECO:0000256" key="5">
    <source>
        <dbReference type="ARBA" id="ARBA00022692"/>
    </source>
</evidence>
<evidence type="ECO:0000256" key="6">
    <source>
        <dbReference type="ARBA" id="ARBA00022989"/>
    </source>
</evidence>
<feature type="transmembrane region" description="Helical" evidence="8">
    <location>
        <begin position="303"/>
        <end position="323"/>
    </location>
</feature>
<evidence type="ECO:0000313" key="9">
    <source>
        <dbReference type="EMBL" id="GMK47896.1"/>
    </source>
</evidence>
<evidence type="ECO:0000313" key="10">
    <source>
        <dbReference type="Proteomes" id="UP001285921"/>
    </source>
</evidence>
<feature type="transmembrane region" description="Helical" evidence="8">
    <location>
        <begin position="335"/>
        <end position="354"/>
    </location>
</feature>
<keyword evidence="10" id="KW-1185">Reference proteome</keyword>
<dbReference type="InterPro" id="IPR004761">
    <property type="entry name" value="Spore_GerAB"/>
</dbReference>
<dbReference type="PANTHER" id="PTHR34975:SF2">
    <property type="entry name" value="SPORE GERMINATION PROTEIN A2"/>
    <property type="match status" value="1"/>
</dbReference>
<feature type="transmembrane region" description="Helical" evidence="8">
    <location>
        <begin position="80"/>
        <end position="101"/>
    </location>
</feature>
<feature type="transmembrane region" description="Helical" evidence="8">
    <location>
        <begin position="266"/>
        <end position="291"/>
    </location>
</feature>
<evidence type="ECO:0000256" key="4">
    <source>
        <dbReference type="ARBA" id="ARBA00022544"/>
    </source>
</evidence>
<dbReference type="Pfam" id="PF03845">
    <property type="entry name" value="Spore_permease"/>
    <property type="match status" value="1"/>
</dbReference>
<proteinExistence type="inferred from homology"/>
<protein>
    <submittedName>
        <fullName evidence="9">Germination protein</fullName>
    </submittedName>
</protein>
<feature type="transmembrane region" description="Helical" evidence="8">
    <location>
        <begin position="214"/>
        <end position="237"/>
    </location>
</feature>
<evidence type="ECO:0000256" key="2">
    <source>
        <dbReference type="ARBA" id="ARBA00007998"/>
    </source>
</evidence>
<feature type="transmembrane region" description="Helical" evidence="8">
    <location>
        <begin position="12"/>
        <end position="34"/>
    </location>
</feature>
<evidence type="ECO:0000256" key="3">
    <source>
        <dbReference type="ARBA" id="ARBA00022448"/>
    </source>
</evidence>
<reference evidence="9 10" key="1">
    <citation type="submission" date="2023-05" db="EMBL/GenBank/DDBJ databases">
        <title>Draft genome of Paenibacillus sp. CCS26.</title>
        <authorList>
            <person name="Akita H."/>
            <person name="Shinto Y."/>
            <person name="Kimura Z."/>
        </authorList>
    </citation>
    <scope>NUCLEOTIDE SEQUENCE [LARGE SCALE GENOMIC DNA]</scope>
    <source>
        <strain evidence="9 10">CCS26</strain>
    </source>
</reference>
<organism evidence="9 10">
    <name type="scientific">Paenibacillus glycanilyticus</name>
    <dbReference type="NCBI Taxonomy" id="126569"/>
    <lineage>
        <taxon>Bacteria</taxon>
        <taxon>Bacillati</taxon>
        <taxon>Bacillota</taxon>
        <taxon>Bacilli</taxon>
        <taxon>Bacillales</taxon>
        <taxon>Paenibacillaceae</taxon>
        <taxon>Paenibacillus</taxon>
    </lineage>
</organism>
<accession>A0ABQ6NS28</accession>
<keyword evidence="3" id="KW-0813">Transport</keyword>
<gene>
    <name evidence="9" type="ORF">PghCCS26_50260</name>
</gene>
<keyword evidence="5 8" id="KW-0812">Transmembrane</keyword>
<name>A0ABQ6NS28_9BACL</name>
<keyword evidence="6 8" id="KW-1133">Transmembrane helix</keyword>
<evidence type="ECO:0000256" key="1">
    <source>
        <dbReference type="ARBA" id="ARBA00004141"/>
    </source>
</evidence>
<dbReference type="Proteomes" id="UP001285921">
    <property type="component" value="Unassembled WGS sequence"/>
</dbReference>
<feature type="transmembrane region" description="Helical" evidence="8">
    <location>
        <begin position="182"/>
        <end position="202"/>
    </location>
</feature>
<dbReference type="PANTHER" id="PTHR34975">
    <property type="entry name" value="SPORE GERMINATION PROTEIN A2"/>
    <property type="match status" value="1"/>
</dbReference>
<comment type="similarity">
    <text evidence="2">Belongs to the amino acid-polyamine-organocation (APC) superfamily. Spore germination protein (SGP) (TC 2.A.3.9) family.</text>
</comment>
<feature type="transmembrane region" description="Helical" evidence="8">
    <location>
        <begin position="40"/>
        <end position="60"/>
    </location>
</feature>
<feature type="transmembrane region" description="Helical" evidence="8">
    <location>
        <begin position="113"/>
        <end position="133"/>
    </location>
</feature>
<dbReference type="EMBL" id="BTCL01000023">
    <property type="protein sequence ID" value="GMK47896.1"/>
    <property type="molecule type" value="Genomic_DNA"/>
</dbReference>